<dbReference type="Gene3D" id="3.30.40.10">
    <property type="entry name" value="Zinc/RING finger domain, C3HC4 (zinc finger)"/>
    <property type="match status" value="1"/>
</dbReference>
<organism evidence="2 3">
    <name type="scientific">Heracleum sosnowskyi</name>
    <dbReference type="NCBI Taxonomy" id="360622"/>
    <lineage>
        <taxon>Eukaryota</taxon>
        <taxon>Viridiplantae</taxon>
        <taxon>Streptophyta</taxon>
        <taxon>Embryophyta</taxon>
        <taxon>Tracheophyta</taxon>
        <taxon>Spermatophyta</taxon>
        <taxon>Magnoliopsida</taxon>
        <taxon>eudicotyledons</taxon>
        <taxon>Gunneridae</taxon>
        <taxon>Pentapetalae</taxon>
        <taxon>asterids</taxon>
        <taxon>campanulids</taxon>
        <taxon>Apiales</taxon>
        <taxon>Apiaceae</taxon>
        <taxon>Apioideae</taxon>
        <taxon>apioid superclade</taxon>
        <taxon>Tordylieae</taxon>
        <taxon>Tordyliinae</taxon>
        <taxon>Heracleum</taxon>
    </lineage>
</organism>
<evidence type="ECO:0000313" key="3">
    <source>
        <dbReference type="Proteomes" id="UP001237642"/>
    </source>
</evidence>
<gene>
    <name evidence="2" type="ORF">POM88_023643</name>
</gene>
<dbReference type="AlphaFoldDB" id="A0AAD8MW39"/>
<keyword evidence="1" id="KW-0812">Transmembrane</keyword>
<accession>A0AAD8MW39</accession>
<dbReference type="Proteomes" id="UP001237642">
    <property type="component" value="Unassembled WGS sequence"/>
</dbReference>
<keyword evidence="3" id="KW-1185">Reference proteome</keyword>
<proteinExistence type="predicted"/>
<comment type="caution">
    <text evidence="2">The sequence shown here is derived from an EMBL/GenBank/DDBJ whole genome shotgun (WGS) entry which is preliminary data.</text>
</comment>
<feature type="transmembrane region" description="Helical" evidence="1">
    <location>
        <begin position="40"/>
        <end position="59"/>
    </location>
</feature>
<evidence type="ECO:0000313" key="2">
    <source>
        <dbReference type="EMBL" id="KAK1385908.1"/>
    </source>
</evidence>
<reference evidence="2" key="2">
    <citation type="submission" date="2023-05" db="EMBL/GenBank/DDBJ databases">
        <authorList>
            <person name="Schelkunov M.I."/>
        </authorList>
    </citation>
    <scope>NUCLEOTIDE SEQUENCE</scope>
    <source>
        <strain evidence="2">Hsosn_3</strain>
        <tissue evidence="2">Leaf</tissue>
    </source>
</reference>
<reference evidence="2" key="1">
    <citation type="submission" date="2023-02" db="EMBL/GenBank/DDBJ databases">
        <title>Genome of toxic invasive species Heracleum sosnowskyi carries increased number of genes despite the absence of recent whole-genome duplications.</title>
        <authorList>
            <person name="Schelkunov M."/>
            <person name="Shtratnikova V."/>
            <person name="Makarenko M."/>
            <person name="Klepikova A."/>
            <person name="Omelchenko D."/>
            <person name="Novikova G."/>
            <person name="Obukhova E."/>
            <person name="Bogdanov V."/>
            <person name="Penin A."/>
            <person name="Logacheva M."/>
        </authorList>
    </citation>
    <scope>NUCLEOTIDE SEQUENCE</scope>
    <source>
        <strain evidence="2">Hsosn_3</strain>
        <tissue evidence="2">Leaf</tissue>
    </source>
</reference>
<dbReference type="EMBL" id="JAUIZM010000005">
    <property type="protein sequence ID" value="KAK1385908.1"/>
    <property type="molecule type" value="Genomic_DNA"/>
</dbReference>
<evidence type="ECO:0000256" key="1">
    <source>
        <dbReference type="SAM" id="Phobius"/>
    </source>
</evidence>
<protein>
    <submittedName>
        <fullName evidence="2">Uncharacterized protein</fullName>
    </submittedName>
</protein>
<keyword evidence="1" id="KW-1133">Transmembrane helix</keyword>
<sequence>MYVKVPIYPYQDKNNKIVRVQDISRFLRRQTRKKKADRDWFVFFPPIFILVELGVKMPYSALYLMRQPADQCEREFHVTCLKEHNNGDLKGLPAKKWFIPHHAALVWENGVPRN</sequence>
<keyword evidence="1" id="KW-0472">Membrane</keyword>
<name>A0AAD8MW39_9APIA</name>
<dbReference type="InterPro" id="IPR013083">
    <property type="entry name" value="Znf_RING/FYVE/PHD"/>
</dbReference>